<dbReference type="EMBL" id="CALTRL010001289">
    <property type="protein sequence ID" value="CAH7671918.1"/>
    <property type="molecule type" value="Genomic_DNA"/>
</dbReference>
<accession>A0AAV0AVU5</accession>
<evidence type="ECO:0000256" key="1">
    <source>
        <dbReference type="SAM" id="MobiDB-lite"/>
    </source>
</evidence>
<sequence length="536" mass="60227">MIIPSTKLLKKVMIDHENSRMGLVENLVDYLSDPKSSDQTNASTNASTSTSTSTSTSNDDIDIHHLSSDSILELVRKTNRDSERLFLSDFCIDVIILSIIKTLLSTSITDNFQHQQSINISNTHYNSQSSSTAITRLLKLRQIFLGSKKLNENNSTGLAPHLVKRIFTRLMRIVVKDHHSSKDGTYRLEDVPFLLRLSILGYERGLEEVDPFGCTQQESKNILVHESSNSLVLDDRLELELIRSPQLKLFGSCLTLLNLSGCSKLIDSDVIHLHSTLGKTLAGIILDFTSVTDTGLGHLSRAASQDYPLKSNSNLFLLNETNEDFNTLSLTEPFGKLAMISLKGLKLVTDRCALKLCRFTNLKVIDLSGTSCTSAFRTILNKNSPSNFKCAISEDETRLFSNYLTWSQKLHEVTRYRTIRRMTQSSEEDLNLAEDTQESRRCENWRIFEIKQRRKMSPLRSLSFSAGSLQPLIHLISYATSSHFTVGPSSLLPEDRSKTCNNQLSKSFLPVVRKNKLNIIVDGDLDGILSKKAKMK</sequence>
<organism evidence="2 3">
    <name type="scientific">Phakopsora pachyrhizi</name>
    <name type="common">Asian soybean rust disease fungus</name>
    <dbReference type="NCBI Taxonomy" id="170000"/>
    <lineage>
        <taxon>Eukaryota</taxon>
        <taxon>Fungi</taxon>
        <taxon>Dikarya</taxon>
        <taxon>Basidiomycota</taxon>
        <taxon>Pucciniomycotina</taxon>
        <taxon>Pucciniomycetes</taxon>
        <taxon>Pucciniales</taxon>
        <taxon>Phakopsoraceae</taxon>
        <taxon>Phakopsora</taxon>
    </lineage>
</organism>
<dbReference type="AlphaFoldDB" id="A0AAV0AVU5"/>
<comment type="caution">
    <text evidence="2">The sequence shown here is derived from an EMBL/GenBank/DDBJ whole genome shotgun (WGS) entry which is preliminary data.</text>
</comment>
<protein>
    <submittedName>
        <fullName evidence="2">Expressed protein</fullName>
    </submittedName>
</protein>
<feature type="region of interest" description="Disordered" evidence="1">
    <location>
        <begin position="35"/>
        <end position="59"/>
    </location>
</feature>
<keyword evidence="3" id="KW-1185">Reference proteome</keyword>
<dbReference type="Proteomes" id="UP001153365">
    <property type="component" value="Unassembled WGS sequence"/>
</dbReference>
<feature type="compositionally biased region" description="Low complexity" evidence="1">
    <location>
        <begin position="40"/>
        <end position="58"/>
    </location>
</feature>
<evidence type="ECO:0000313" key="3">
    <source>
        <dbReference type="Proteomes" id="UP001153365"/>
    </source>
</evidence>
<evidence type="ECO:0000313" key="2">
    <source>
        <dbReference type="EMBL" id="CAH7671918.1"/>
    </source>
</evidence>
<name>A0AAV0AVU5_PHAPC</name>
<reference evidence="2" key="1">
    <citation type="submission" date="2022-06" db="EMBL/GenBank/DDBJ databases">
        <authorList>
            <consortium name="SYNGENTA / RWTH Aachen University"/>
        </authorList>
    </citation>
    <scope>NUCLEOTIDE SEQUENCE</scope>
</reference>
<gene>
    <name evidence="2" type="ORF">PPACK8108_LOCUS6768</name>
</gene>
<proteinExistence type="predicted"/>